<keyword evidence="9" id="KW-1185">Reference proteome</keyword>
<gene>
    <name evidence="8" type="ORF">GcLGCM259_2070</name>
</gene>
<proteinExistence type="inferred from homology"/>
<dbReference type="Pfam" id="PF08281">
    <property type="entry name" value="Sigma70_r4_2"/>
    <property type="match status" value="1"/>
</dbReference>
<dbReference type="InterPro" id="IPR039425">
    <property type="entry name" value="RNA_pol_sigma-70-like"/>
</dbReference>
<dbReference type="NCBIfam" id="TIGR02937">
    <property type="entry name" value="sigma70-ECF"/>
    <property type="match status" value="1"/>
</dbReference>
<sequence length="207" mass="23663">MDQLHWNSALLRVTNGDVRTCIGMSTSKTRQERETRFSGLYELVYTDVLRFVQRRAGPEHAEDIVHEAFLVTWRRWDDLPTEHEDARAWMFAVARNCMLNNVRGEKRQGALVVRIAAHASAFTDAATELVNEHVDLVSAWRQLRPLDQEVLALAIWEELPSSKAGQVLGISSAAYRLRLHRARKSLRRMLDASASPNSFAEFLMMES</sequence>
<comment type="similarity">
    <text evidence="1">Belongs to the sigma-70 factor family. ECF subfamily.</text>
</comment>
<dbReference type="InterPro" id="IPR013249">
    <property type="entry name" value="RNA_pol_sigma70_r4_t2"/>
</dbReference>
<keyword evidence="5" id="KW-0804">Transcription</keyword>
<dbReference type="Pfam" id="PF04542">
    <property type="entry name" value="Sigma70_r2"/>
    <property type="match status" value="1"/>
</dbReference>
<evidence type="ECO:0000256" key="4">
    <source>
        <dbReference type="ARBA" id="ARBA00023125"/>
    </source>
</evidence>
<reference evidence="8 9" key="1">
    <citation type="submission" date="2018-12" db="EMBL/GenBank/DDBJ databases">
        <title>Complete Genome Sequence of Glutamicibacter creatinolyticus strain LGCM259,isolated from an abscess of a 12-year-old mare in Italy.</title>
        <authorList>
            <person name="Santos R.G."/>
            <person name="Silva A.L."/>
            <person name="Seyffert N."/>
            <person name="Castro T.L.P."/>
            <person name="Attili A.R."/>
            <person name="Rifici C."/>
            <person name="Mazzullo G."/>
            <person name="Brenig B."/>
            <person name="Venanzi F."/>
            <person name="Azevedo V."/>
        </authorList>
    </citation>
    <scope>NUCLEOTIDE SEQUENCE [LARGE SCALE GENOMIC DNA]</scope>
    <source>
        <strain evidence="8 9">LGCM 259</strain>
    </source>
</reference>
<dbReference type="Gene3D" id="1.10.10.10">
    <property type="entry name" value="Winged helix-like DNA-binding domain superfamily/Winged helix DNA-binding domain"/>
    <property type="match status" value="1"/>
</dbReference>
<dbReference type="SUPFAM" id="SSF88659">
    <property type="entry name" value="Sigma3 and sigma4 domains of RNA polymerase sigma factors"/>
    <property type="match status" value="1"/>
</dbReference>
<dbReference type="InterPro" id="IPR013325">
    <property type="entry name" value="RNA_pol_sigma_r2"/>
</dbReference>
<dbReference type="PANTHER" id="PTHR43133:SF8">
    <property type="entry name" value="RNA POLYMERASE SIGMA FACTOR HI_1459-RELATED"/>
    <property type="match status" value="1"/>
</dbReference>
<evidence type="ECO:0000259" key="7">
    <source>
        <dbReference type="Pfam" id="PF08281"/>
    </source>
</evidence>
<evidence type="ECO:0000313" key="9">
    <source>
        <dbReference type="Proteomes" id="UP000307000"/>
    </source>
</evidence>
<evidence type="ECO:0000259" key="6">
    <source>
        <dbReference type="Pfam" id="PF04542"/>
    </source>
</evidence>
<accession>A0A5B7WWS5</accession>
<dbReference type="InterPro" id="IPR007627">
    <property type="entry name" value="RNA_pol_sigma70_r2"/>
</dbReference>
<dbReference type="InterPro" id="IPR014284">
    <property type="entry name" value="RNA_pol_sigma-70_dom"/>
</dbReference>
<dbReference type="SUPFAM" id="SSF88946">
    <property type="entry name" value="Sigma2 domain of RNA polymerase sigma factors"/>
    <property type="match status" value="1"/>
</dbReference>
<dbReference type="Gene3D" id="1.10.1740.10">
    <property type="match status" value="1"/>
</dbReference>
<evidence type="ECO:0000256" key="2">
    <source>
        <dbReference type="ARBA" id="ARBA00023015"/>
    </source>
</evidence>
<evidence type="ECO:0000256" key="3">
    <source>
        <dbReference type="ARBA" id="ARBA00023082"/>
    </source>
</evidence>
<protein>
    <submittedName>
        <fullName evidence="8">Sigma-70 family RNA polymerase sigma factor</fullName>
    </submittedName>
</protein>
<dbReference type="GO" id="GO:0003677">
    <property type="term" value="F:DNA binding"/>
    <property type="evidence" value="ECO:0007669"/>
    <property type="project" value="UniProtKB-KW"/>
</dbReference>
<dbReference type="InterPro" id="IPR013324">
    <property type="entry name" value="RNA_pol_sigma_r3/r4-like"/>
</dbReference>
<dbReference type="InterPro" id="IPR036388">
    <property type="entry name" value="WH-like_DNA-bd_sf"/>
</dbReference>
<feature type="domain" description="RNA polymerase sigma-70 region 2" evidence="6">
    <location>
        <begin position="40"/>
        <end position="107"/>
    </location>
</feature>
<dbReference type="AlphaFoldDB" id="A0A5B7WWS5"/>
<evidence type="ECO:0000256" key="5">
    <source>
        <dbReference type="ARBA" id="ARBA00023163"/>
    </source>
</evidence>
<keyword evidence="4" id="KW-0238">DNA-binding</keyword>
<organism evidence="8 9">
    <name type="scientific">Glutamicibacter creatinolyticus</name>
    <dbReference type="NCBI Taxonomy" id="162496"/>
    <lineage>
        <taxon>Bacteria</taxon>
        <taxon>Bacillati</taxon>
        <taxon>Actinomycetota</taxon>
        <taxon>Actinomycetes</taxon>
        <taxon>Micrococcales</taxon>
        <taxon>Micrococcaceae</taxon>
        <taxon>Glutamicibacter</taxon>
    </lineage>
</organism>
<dbReference type="PANTHER" id="PTHR43133">
    <property type="entry name" value="RNA POLYMERASE ECF-TYPE SIGMA FACTO"/>
    <property type="match status" value="1"/>
</dbReference>
<dbReference type="EMBL" id="CP034412">
    <property type="protein sequence ID" value="QCY47785.1"/>
    <property type="molecule type" value="Genomic_DNA"/>
</dbReference>
<name>A0A5B7WWS5_9MICC</name>
<evidence type="ECO:0000313" key="8">
    <source>
        <dbReference type="EMBL" id="QCY47785.1"/>
    </source>
</evidence>
<dbReference type="KEGG" id="gcr:GcLGCM259_2070"/>
<evidence type="ECO:0000256" key="1">
    <source>
        <dbReference type="ARBA" id="ARBA00010641"/>
    </source>
</evidence>
<dbReference type="Proteomes" id="UP000307000">
    <property type="component" value="Chromosome"/>
</dbReference>
<keyword evidence="2" id="KW-0805">Transcription regulation</keyword>
<keyword evidence="3" id="KW-0731">Sigma factor</keyword>
<dbReference type="GO" id="GO:0006352">
    <property type="term" value="P:DNA-templated transcription initiation"/>
    <property type="evidence" value="ECO:0007669"/>
    <property type="project" value="InterPro"/>
</dbReference>
<dbReference type="GO" id="GO:0016987">
    <property type="term" value="F:sigma factor activity"/>
    <property type="evidence" value="ECO:0007669"/>
    <property type="project" value="UniProtKB-KW"/>
</dbReference>
<feature type="domain" description="RNA polymerase sigma factor 70 region 4 type 2" evidence="7">
    <location>
        <begin position="137"/>
        <end position="186"/>
    </location>
</feature>